<dbReference type="GO" id="GO:0051315">
    <property type="term" value="P:attachment of mitotic spindle microtubules to kinetochore"/>
    <property type="evidence" value="ECO:0007669"/>
    <property type="project" value="TreeGrafter"/>
</dbReference>
<feature type="domain" description="Nuf2 DHR10-like" evidence="14">
    <location>
        <begin position="266"/>
        <end position="380"/>
    </location>
</feature>
<evidence type="ECO:0000256" key="10">
    <source>
        <dbReference type="ARBA" id="ARBA00023306"/>
    </source>
</evidence>
<dbReference type="GO" id="GO:0031262">
    <property type="term" value="C:Ndc80 complex"/>
    <property type="evidence" value="ECO:0007669"/>
    <property type="project" value="InterPro"/>
</dbReference>
<evidence type="ECO:0000256" key="12">
    <source>
        <dbReference type="SAM" id="Coils"/>
    </source>
</evidence>
<feature type="domain" description="Kinetochore protein Nuf2 N-terminal" evidence="13">
    <location>
        <begin position="15"/>
        <end position="152"/>
    </location>
</feature>
<dbReference type="GO" id="GO:0044877">
    <property type="term" value="F:protein-containing complex binding"/>
    <property type="evidence" value="ECO:0007669"/>
    <property type="project" value="TreeGrafter"/>
</dbReference>
<dbReference type="PANTHER" id="PTHR21650:SF2">
    <property type="entry name" value="KINETOCHORE PROTEIN NUF2"/>
    <property type="match status" value="1"/>
</dbReference>
<dbReference type="GO" id="GO:0051301">
    <property type="term" value="P:cell division"/>
    <property type="evidence" value="ECO:0007669"/>
    <property type="project" value="UniProtKB-KW"/>
</dbReference>
<evidence type="ECO:0000256" key="2">
    <source>
        <dbReference type="ARBA" id="ARBA00004629"/>
    </source>
</evidence>
<keyword evidence="9" id="KW-0539">Nucleus</keyword>
<evidence type="ECO:0000256" key="3">
    <source>
        <dbReference type="ARBA" id="ARBA00005498"/>
    </source>
</evidence>
<evidence type="ECO:0000313" key="15">
    <source>
        <dbReference type="EMBL" id="ODV73294.1"/>
    </source>
</evidence>
<evidence type="ECO:0000256" key="7">
    <source>
        <dbReference type="ARBA" id="ARBA00022838"/>
    </source>
</evidence>
<dbReference type="InterPro" id="IPR005549">
    <property type="entry name" value="Kinetochore_Nuf2_N"/>
</dbReference>
<proteinExistence type="inferred from homology"/>
<keyword evidence="5" id="KW-0132">Cell division</keyword>
<name>A0A1E4S1B1_CYBJN</name>
<evidence type="ECO:0000256" key="1">
    <source>
        <dbReference type="ARBA" id="ARBA00004123"/>
    </source>
</evidence>
<feature type="coiled-coil region" evidence="12">
    <location>
        <begin position="307"/>
        <end position="390"/>
    </location>
</feature>
<evidence type="ECO:0000256" key="6">
    <source>
        <dbReference type="ARBA" id="ARBA00022776"/>
    </source>
</evidence>
<comment type="subcellular location">
    <subcellularLocation>
        <location evidence="2">Chromosome</location>
        <location evidence="2">Centromere</location>
        <location evidence="2">Kinetochore</location>
    </subcellularLocation>
    <subcellularLocation>
        <location evidence="1">Nucleus</location>
    </subcellularLocation>
</comment>
<sequence length="450" mass="53301">MSRSSSIRRPDVIRNDRFPLLEVSELSVCLRSCNLTAPEEDLYRPTPIFVQNLFIQILDTFLSLPSSVLKSRQRRLLEEEEETPGEFEDSLDIVTLQMVLYKFFVDCGVDDFLIMDLIKPEPIRLKRLLSAVVNFARFREEHLYDNEQIIHDNNVKFEKHSEMSAENTRLKENISRLINDNDKIKSNLDELNKHNERVESELRSLKKIQESLTAEHMNYKTEKSRLIQALEDHNYLLLESKKDLEKMKNYIIESPEIISKIISDMQESLKDDQHTLNELELRSRKLAITIESVGIIQQDLKNCVKLVDELQVESNKENMNNNKLNQQKEFYEDRSLKLNELERKIQLLLRQIKNMEDKIERTSEQKEARRGEYEKKMKQLSDTYANALAEQAVTDKELQKKKMYIQSVQKNMQDIEIAFKKEYDETTLELQRLNTHVKIYLNQLEEKLQL</sequence>
<comment type="similarity">
    <text evidence="3">Belongs to the NUF2 family.</text>
</comment>
<dbReference type="GO" id="GO:0051383">
    <property type="term" value="P:kinetochore organization"/>
    <property type="evidence" value="ECO:0007669"/>
    <property type="project" value="TreeGrafter"/>
</dbReference>
<evidence type="ECO:0000256" key="11">
    <source>
        <dbReference type="ARBA" id="ARBA00023328"/>
    </source>
</evidence>
<feature type="coiled-coil region" evidence="12">
    <location>
        <begin position="160"/>
        <end position="215"/>
    </location>
</feature>
<evidence type="ECO:0000256" key="9">
    <source>
        <dbReference type="ARBA" id="ARBA00023242"/>
    </source>
</evidence>
<keyword evidence="4" id="KW-0158">Chromosome</keyword>
<dbReference type="EMBL" id="KV453931">
    <property type="protein sequence ID" value="ODV73294.1"/>
    <property type="molecule type" value="Genomic_DNA"/>
</dbReference>
<dbReference type="GeneID" id="30991767"/>
<dbReference type="PANTHER" id="PTHR21650">
    <property type="entry name" value="MEMBRALIN/KINETOCHORE PROTEIN NUF2"/>
    <property type="match status" value="1"/>
</dbReference>
<protein>
    <submittedName>
        <fullName evidence="15">Nuf2-domain-containing protein</fullName>
    </submittedName>
</protein>
<evidence type="ECO:0000256" key="4">
    <source>
        <dbReference type="ARBA" id="ARBA00022454"/>
    </source>
</evidence>
<dbReference type="InterPro" id="IPR038275">
    <property type="entry name" value="Nuf2_N_sf"/>
</dbReference>
<dbReference type="OMA" id="YLKMEAH"/>
<dbReference type="GO" id="GO:0045132">
    <property type="term" value="P:meiotic chromosome segregation"/>
    <property type="evidence" value="ECO:0007669"/>
    <property type="project" value="TreeGrafter"/>
</dbReference>
<dbReference type="Gene3D" id="1.10.418.60">
    <property type="entry name" value="Ncd80 complex, Nuf2 subunit"/>
    <property type="match status" value="1"/>
</dbReference>
<keyword evidence="7" id="KW-0995">Kinetochore</keyword>
<evidence type="ECO:0000256" key="5">
    <source>
        <dbReference type="ARBA" id="ARBA00022618"/>
    </source>
</evidence>
<reference evidence="15 16" key="1">
    <citation type="journal article" date="2016" name="Proc. Natl. Acad. Sci. U.S.A.">
        <title>Comparative genomics of biotechnologically important yeasts.</title>
        <authorList>
            <person name="Riley R."/>
            <person name="Haridas S."/>
            <person name="Wolfe K.H."/>
            <person name="Lopes M.R."/>
            <person name="Hittinger C.T."/>
            <person name="Goeker M."/>
            <person name="Salamov A.A."/>
            <person name="Wisecaver J.H."/>
            <person name="Long T.M."/>
            <person name="Calvey C.H."/>
            <person name="Aerts A.L."/>
            <person name="Barry K.W."/>
            <person name="Choi C."/>
            <person name="Clum A."/>
            <person name="Coughlan A.Y."/>
            <person name="Deshpande S."/>
            <person name="Douglass A.P."/>
            <person name="Hanson S.J."/>
            <person name="Klenk H.-P."/>
            <person name="LaButti K.M."/>
            <person name="Lapidus A."/>
            <person name="Lindquist E.A."/>
            <person name="Lipzen A.M."/>
            <person name="Meier-Kolthoff J.P."/>
            <person name="Ohm R.A."/>
            <person name="Otillar R.P."/>
            <person name="Pangilinan J.L."/>
            <person name="Peng Y."/>
            <person name="Rokas A."/>
            <person name="Rosa C.A."/>
            <person name="Scheuner C."/>
            <person name="Sibirny A.A."/>
            <person name="Slot J.C."/>
            <person name="Stielow J.B."/>
            <person name="Sun H."/>
            <person name="Kurtzman C.P."/>
            <person name="Blackwell M."/>
            <person name="Grigoriev I.V."/>
            <person name="Jeffries T.W."/>
        </authorList>
    </citation>
    <scope>NUCLEOTIDE SEQUENCE [LARGE SCALE GENOMIC DNA]</scope>
    <source>
        <strain evidence="16">ATCC 18201 / CBS 1600 / BCRC 20928 / JCM 3617 / NBRC 0987 / NRRL Y-1542</strain>
    </source>
</reference>
<keyword evidence="6" id="KW-0498">Mitosis</keyword>
<dbReference type="InterPro" id="IPR041112">
    <property type="entry name" value="Nuf2_DHR10-like"/>
</dbReference>
<evidence type="ECO:0000313" key="16">
    <source>
        <dbReference type="Proteomes" id="UP000094389"/>
    </source>
</evidence>
<dbReference type="GO" id="GO:0007052">
    <property type="term" value="P:mitotic spindle organization"/>
    <property type="evidence" value="ECO:0007669"/>
    <property type="project" value="TreeGrafter"/>
</dbReference>
<dbReference type="Pfam" id="PF18595">
    <property type="entry name" value="Nuf2_DHR10-like"/>
    <property type="match status" value="1"/>
</dbReference>
<keyword evidence="11" id="KW-0137">Centromere</keyword>
<dbReference type="Proteomes" id="UP000094389">
    <property type="component" value="Unassembled WGS sequence"/>
</dbReference>
<accession>A0A1E4S1B1</accession>
<evidence type="ECO:0000256" key="8">
    <source>
        <dbReference type="ARBA" id="ARBA00023054"/>
    </source>
</evidence>
<dbReference type="RefSeq" id="XP_020070333.1">
    <property type="nucleotide sequence ID" value="XM_020217371.1"/>
</dbReference>
<keyword evidence="16" id="KW-1185">Reference proteome</keyword>
<evidence type="ECO:0000259" key="14">
    <source>
        <dbReference type="Pfam" id="PF18595"/>
    </source>
</evidence>
<organism evidence="15 16">
    <name type="scientific">Cyberlindnera jadinii (strain ATCC 18201 / CBS 1600 / BCRC 20928 / JCM 3617 / NBRC 0987 / NRRL Y-1542)</name>
    <name type="common">Torula yeast</name>
    <name type="synonym">Candida utilis</name>
    <dbReference type="NCBI Taxonomy" id="983966"/>
    <lineage>
        <taxon>Eukaryota</taxon>
        <taxon>Fungi</taxon>
        <taxon>Dikarya</taxon>
        <taxon>Ascomycota</taxon>
        <taxon>Saccharomycotina</taxon>
        <taxon>Saccharomycetes</taxon>
        <taxon>Phaffomycetales</taxon>
        <taxon>Phaffomycetaceae</taxon>
        <taxon>Cyberlindnera</taxon>
    </lineage>
</organism>
<keyword evidence="10" id="KW-0131">Cell cycle</keyword>
<dbReference type="GO" id="GO:0005634">
    <property type="term" value="C:nucleus"/>
    <property type="evidence" value="ECO:0007669"/>
    <property type="project" value="UniProtKB-SubCell"/>
</dbReference>
<dbReference type="STRING" id="983966.A0A1E4S1B1"/>
<evidence type="ECO:0000259" key="13">
    <source>
        <dbReference type="Pfam" id="PF03800"/>
    </source>
</evidence>
<dbReference type="OrthoDB" id="8194677at2759"/>
<dbReference type="AlphaFoldDB" id="A0A1E4S1B1"/>
<gene>
    <name evidence="15" type="ORF">CYBJADRAFT_190313</name>
</gene>
<keyword evidence="8 12" id="KW-0175">Coiled coil</keyword>
<dbReference type="Pfam" id="PF03800">
    <property type="entry name" value="Nuf2"/>
    <property type="match status" value="1"/>
</dbReference>